<accession>A0ABT7QZM7</accession>
<name>A0ABT7QZM7_9BACT</name>
<evidence type="ECO:0000313" key="2">
    <source>
        <dbReference type="Proteomes" id="UP001169069"/>
    </source>
</evidence>
<keyword evidence="2" id="KW-1185">Reference proteome</keyword>
<sequence>MRIWIYQEEKDTHLLVKLYKEDHGEGEYLGDLDEESIKKLILEIKPDVKIDQAYGTLAYFGLLPLLVFKKKS</sequence>
<evidence type="ECO:0000313" key="1">
    <source>
        <dbReference type="EMBL" id="MDM5272300.1"/>
    </source>
</evidence>
<dbReference type="RefSeq" id="WP_289414094.1">
    <property type="nucleotide sequence ID" value="NZ_JAQIBD010000003.1"/>
</dbReference>
<comment type="caution">
    <text evidence="1">The sequence shown here is derived from an EMBL/GenBank/DDBJ whole genome shotgun (WGS) entry which is preliminary data.</text>
</comment>
<dbReference type="EMBL" id="JAQIBD010000003">
    <property type="protein sequence ID" value="MDM5272300.1"/>
    <property type="molecule type" value="Genomic_DNA"/>
</dbReference>
<proteinExistence type="predicted"/>
<organism evidence="1 2">
    <name type="scientific">Sulfurovum zhangzhouensis</name>
    <dbReference type="NCBI Taxonomy" id="3019067"/>
    <lineage>
        <taxon>Bacteria</taxon>
        <taxon>Pseudomonadati</taxon>
        <taxon>Campylobacterota</taxon>
        <taxon>Epsilonproteobacteria</taxon>
        <taxon>Campylobacterales</taxon>
        <taxon>Sulfurovaceae</taxon>
        <taxon>Sulfurovum</taxon>
    </lineage>
</organism>
<gene>
    <name evidence="1" type="ORF">PGH07_08910</name>
</gene>
<dbReference type="Proteomes" id="UP001169069">
    <property type="component" value="Unassembled WGS sequence"/>
</dbReference>
<protein>
    <submittedName>
        <fullName evidence="1">Uncharacterized protein</fullName>
    </submittedName>
</protein>
<reference evidence="1" key="1">
    <citation type="submission" date="2023-01" db="EMBL/GenBank/DDBJ databases">
        <title>Sulfurovum sp. zt1-1 genome assembly.</title>
        <authorList>
            <person name="Wang J."/>
        </authorList>
    </citation>
    <scope>NUCLEOTIDE SEQUENCE</scope>
    <source>
        <strain evidence="1">Zt1-1</strain>
    </source>
</reference>